<feature type="transmembrane region" description="Helical" evidence="1">
    <location>
        <begin position="46"/>
        <end position="62"/>
    </location>
</feature>
<keyword evidence="3" id="KW-0540">Nuclease</keyword>
<evidence type="ECO:0000259" key="2">
    <source>
        <dbReference type="Pfam" id="PF04471"/>
    </source>
</evidence>
<keyword evidence="1" id="KW-0472">Membrane</keyword>
<dbReference type="PANTHER" id="PTHR30015:SF6">
    <property type="entry name" value="SLL1429 PROTEIN"/>
    <property type="match status" value="1"/>
</dbReference>
<dbReference type="InterPro" id="IPR007560">
    <property type="entry name" value="Restrct_endonuc_IV_Mrr"/>
</dbReference>
<dbReference type="GO" id="GO:0015666">
    <property type="term" value="F:restriction endodeoxyribonuclease activity"/>
    <property type="evidence" value="ECO:0007669"/>
    <property type="project" value="TreeGrafter"/>
</dbReference>
<dbReference type="Gene3D" id="3.40.1350.10">
    <property type="match status" value="1"/>
</dbReference>
<dbReference type="SUPFAM" id="SSF52980">
    <property type="entry name" value="Restriction endonuclease-like"/>
    <property type="match status" value="1"/>
</dbReference>
<name>A0A7K1LDM1_9ACTN</name>
<feature type="transmembrane region" description="Helical" evidence="1">
    <location>
        <begin position="68"/>
        <end position="85"/>
    </location>
</feature>
<dbReference type="InterPro" id="IPR011335">
    <property type="entry name" value="Restrct_endonuc-II-like"/>
</dbReference>
<sequence>MKTPPRKGSGGPVARVRPSPFHEHRHRWLIPDWVTRLRLPRNAGEWGYTGLGALVAALAAGLAVKQAIAHPLIALAALAGVWWLVDRWYRARWAREKVRRERLAALSWTIGELDDMTWLNFEVAVRDLMRRDGIEAEHVGKTGDFSGDVIGLDPVLGESWMVQVKHYGPKSKVTSDDVQKVAGAAWPIYRAKLTLVVTTNTYTRDARRFATKAGMHLIDRERLVDWAGRGIHLYEVLGIAPRPQRSAS</sequence>
<accession>A0A7K1LDM1</accession>
<dbReference type="InterPro" id="IPR052906">
    <property type="entry name" value="Type_IV_Methyl-Rstrct_Enzyme"/>
</dbReference>
<dbReference type="Pfam" id="PF04471">
    <property type="entry name" value="Mrr_cat"/>
    <property type="match status" value="1"/>
</dbReference>
<dbReference type="AlphaFoldDB" id="A0A7K1LDM1"/>
<comment type="caution">
    <text evidence="3">The sequence shown here is derived from an EMBL/GenBank/DDBJ whole genome shotgun (WGS) entry which is preliminary data.</text>
</comment>
<dbReference type="Proteomes" id="UP000432015">
    <property type="component" value="Unassembled WGS sequence"/>
</dbReference>
<keyword evidence="3" id="KW-0378">Hydrolase</keyword>
<dbReference type="EMBL" id="WOFH01000021">
    <property type="protein sequence ID" value="MUN42519.1"/>
    <property type="molecule type" value="Genomic_DNA"/>
</dbReference>
<dbReference type="GO" id="GO:0003677">
    <property type="term" value="F:DNA binding"/>
    <property type="evidence" value="ECO:0007669"/>
    <property type="project" value="InterPro"/>
</dbReference>
<proteinExistence type="predicted"/>
<organism evidence="3 4">
    <name type="scientific">Actinomadura litoris</name>
    <dbReference type="NCBI Taxonomy" id="2678616"/>
    <lineage>
        <taxon>Bacteria</taxon>
        <taxon>Bacillati</taxon>
        <taxon>Actinomycetota</taxon>
        <taxon>Actinomycetes</taxon>
        <taxon>Streptosporangiales</taxon>
        <taxon>Thermomonosporaceae</taxon>
        <taxon>Actinomadura</taxon>
    </lineage>
</organism>
<reference evidence="3 4" key="1">
    <citation type="submission" date="2019-11" db="EMBL/GenBank/DDBJ databases">
        <authorList>
            <person name="Cao P."/>
        </authorList>
    </citation>
    <scope>NUCLEOTIDE SEQUENCE [LARGE SCALE GENOMIC DNA]</scope>
    <source>
        <strain evidence="3 4">NEAU-AAG5</strain>
    </source>
</reference>
<gene>
    <name evidence="3" type="ORF">GNZ18_38910</name>
</gene>
<dbReference type="GO" id="GO:0009307">
    <property type="term" value="P:DNA restriction-modification system"/>
    <property type="evidence" value="ECO:0007669"/>
    <property type="project" value="InterPro"/>
</dbReference>
<dbReference type="InterPro" id="IPR011856">
    <property type="entry name" value="tRNA_endonuc-like_dom_sf"/>
</dbReference>
<dbReference type="PANTHER" id="PTHR30015">
    <property type="entry name" value="MRR RESTRICTION SYSTEM PROTEIN"/>
    <property type="match status" value="1"/>
</dbReference>
<keyword evidence="1" id="KW-0812">Transmembrane</keyword>
<feature type="domain" description="Restriction endonuclease type IV Mrr" evidence="2">
    <location>
        <begin position="113"/>
        <end position="226"/>
    </location>
</feature>
<keyword evidence="4" id="KW-1185">Reference proteome</keyword>
<evidence type="ECO:0000313" key="4">
    <source>
        <dbReference type="Proteomes" id="UP000432015"/>
    </source>
</evidence>
<keyword evidence="3" id="KW-0255">Endonuclease</keyword>
<evidence type="ECO:0000256" key="1">
    <source>
        <dbReference type="SAM" id="Phobius"/>
    </source>
</evidence>
<protein>
    <submittedName>
        <fullName evidence="3">Restriction endonuclease</fullName>
    </submittedName>
</protein>
<evidence type="ECO:0000313" key="3">
    <source>
        <dbReference type="EMBL" id="MUN42519.1"/>
    </source>
</evidence>
<keyword evidence="1" id="KW-1133">Transmembrane helix</keyword>